<dbReference type="PROSITE" id="PS51362">
    <property type="entry name" value="TGF_BETA_2"/>
    <property type="match status" value="1"/>
</dbReference>
<keyword evidence="3" id="KW-0339">Growth factor</keyword>
<name>A0A3Q3AMM6_KRYMA</name>
<protein>
    <submittedName>
        <fullName evidence="6">Growth/differentiation factor 7-like</fullName>
    </submittedName>
</protein>
<dbReference type="GO" id="GO:0005576">
    <property type="term" value="C:extracellular region"/>
    <property type="evidence" value="ECO:0007669"/>
    <property type="project" value="UniProtKB-SubCell"/>
</dbReference>
<dbReference type="OMA" id="WVIHPLS"/>
<evidence type="ECO:0000256" key="3">
    <source>
        <dbReference type="RuleBase" id="RU000354"/>
    </source>
</evidence>
<keyword evidence="4" id="KW-0732">Signal</keyword>
<evidence type="ECO:0000259" key="5">
    <source>
        <dbReference type="PROSITE" id="PS51362"/>
    </source>
</evidence>
<evidence type="ECO:0000256" key="1">
    <source>
        <dbReference type="ARBA" id="ARBA00004613"/>
    </source>
</evidence>
<dbReference type="SUPFAM" id="SSF57501">
    <property type="entry name" value="Cystine-knot cytokines"/>
    <property type="match status" value="1"/>
</dbReference>
<reference evidence="6" key="2">
    <citation type="submission" date="2025-09" db="UniProtKB">
        <authorList>
            <consortium name="Ensembl"/>
        </authorList>
    </citation>
    <scope>IDENTIFICATION</scope>
</reference>
<feature type="signal peptide" evidence="4">
    <location>
        <begin position="1"/>
        <end position="19"/>
    </location>
</feature>
<dbReference type="InterPro" id="IPR001839">
    <property type="entry name" value="TGF-b_C"/>
</dbReference>
<dbReference type="InterPro" id="IPR029034">
    <property type="entry name" value="Cystine-knot_cytokine"/>
</dbReference>
<reference evidence="6" key="1">
    <citation type="submission" date="2025-08" db="UniProtKB">
        <authorList>
            <consortium name="Ensembl"/>
        </authorList>
    </citation>
    <scope>IDENTIFICATION</scope>
</reference>
<keyword evidence="7" id="KW-1185">Reference proteome</keyword>
<dbReference type="GeneID" id="108230958"/>
<dbReference type="STRING" id="37003.ENSKMAP00000017550"/>
<sequence>MSFAFVGMMTLLGSAVVTAFILHPAKEEAAISANSNQRCPEESLQSIRKRLLGALSLQTEPQLPAGFLDGVREQWQRTFRTISQSAKDTAAFDASATPESGNSTGLKCCSTASEVSMKDLGWDSWVIHPLSLTIVRCALCNYMENTVQCPSSSSIQDSQDDLPCCQPASQDMVSIVYMDETDAVVISSVQLTRSCGCGPGNTEQQGKK</sequence>
<comment type="similarity">
    <text evidence="3">Belongs to the TGF-beta family.</text>
</comment>
<proteinExistence type="inferred from homology"/>
<dbReference type="Proteomes" id="UP000264800">
    <property type="component" value="Unplaced"/>
</dbReference>
<dbReference type="KEGG" id="kmr:108230958"/>
<evidence type="ECO:0000313" key="7">
    <source>
        <dbReference type="Proteomes" id="UP000264800"/>
    </source>
</evidence>
<accession>A0A3Q3AMM6</accession>
<dbReference type="Gene3D" id="2.10.90.10">
    <property type="entry name" value="Cystine-knot cytokines"/>
    <property type="match status" value="1"/>
</dbReference>
<dbReference type="RefSeq" id="XP_017263086.1">
    <property type="nucleotide sequence ID" value="XM_017407597.3"/>
</dbReference>
<dbReference type="CTD" id="571289"/>
<dbReference type="Ensembl" id="ENSKMAT00000017794.1">
    <property type="protein sequence ID" value="ENSKMAP00000017550.1"/>
    <property type="gene ID" value="ENSKMAG00000013092.1"/>
</dbReference>
<evidence type="ECO:0000313" key="6">
    <source>
        <dbReference type="Ensembl" id="ENSKMAP00000017550.1"/>
    </source>
</evidence>
<comment type="subcellular location">
    <subcellularLocation>
        <location evidence="1">Secreted</location>
    </subcellularLocation>
</comment>
<feature type="domain" description="TGF-beta family profile" evidence="5">
    <location>
        <begin position="86"/>
        <end position="198"/>
    </location>
</feature>
<keyword evidence="2" id="KW-0964">Secreted</keyword>
<dbReference type="SMART" id="SM00204">
    <property type="entry name" value="TGFB"/>
    <property type="match status" value="1"/>
</dbReference>
<evidence type="ECO:0000256" key="4">
    <source>
        <dbReference type="SAM" id="SignalP"/>
    </source>
</evidence>
<dbReference type="AlphaFoldDB" id="A0A3Q3AMM6"/>
<feature type="chain" id="PRO_5018765811" evidence="4">
    <location>
        <begin position="20"/>
        <end position="208"/>
    </location>
</feature>
<dbReference type="GO" id="GO:0008083">
    <property type="term" value="F:growth factor activity"/>
    <property type="evidence" value="ECO:0007669"/>
    <property type="project" value="UniProtKB-KW"/>
</dbReference>
<organism evidence="6 7">
    <name type="scientific">Kryptolebias marmoratus</name>
    <name type="common">Mangrove killifish</name>
    <name type="synonym">Rivulus marmoratus</name>
    <dbReference type="NCBI Taxonomy" id="37003"/>
    <lineage>
        <taxon>Eukaryota</taxon>
        <taxon>Metazoa</taxon>
        <taxon>Chordata</taxon>
        <taxon>Craniata</taxon>
        <taxon>Vertebrata</taxon>
        <taxon>Euteleostomi</taxon>
        <taxon>Actinopterygii</taxon>
        <taxon>Neopterygii</taxon>
        <taxon>Teleostei</taxon>
        <taxon>Neoteleostei</taxon>
        <taxon>Acanthomorphata</taxon>
        <taxon>Ovalentaria</taxon>
        <taxon>Atherinomorphae</taxon>
        <taxon>Cyprinodontiformes</taxon>
        <taxon>Rivulidae</taxon>
        <taxon>Kryptolebias</taxon>
    </lineage>
</organism>
<dbReference type="GeneTree" id="ENSGT00400000024763"/>
<dbReference type="CDD" id="cd19379">
    <property type="entry name" value="TGF_beta_GSDF"/>
    <property type="match status" value="1"/>
</dbReference>
<dbReference type="Pfam" id="PF00019">
    <property type="entry name" value="TGF_beta"/>
    <property type="match status" value="1"/>
</dbReference>
<evidence type="ECO:0000256" key="2">
    <source>
        <dbReference type="ARBA" id="ARBA00022525"/>
    </source>
</evidence>
<dbReference type="OrthoDB" id="8997642at2759"/>